<evidence type="ECO:0000313" key="3">
    <source>
        <dbReference type="EMBL" id="MDJ1132469.1"/>
    </source>
</evidence>
<feature type="chain" id="PRO_5047138180" evidence="2">
    <location>
        <begin position="31"/>
        <end position="178"/>
    </location>
</feature>
<dbReference type="InterPro" id="IPR036444">
    <property type="entry name" value="PLipase_A2_dom_sf"/>
</dbReference>
<evidence type="ECO:0000256" key="2">
    <source>
        <dbReference type="SAM" id="SignalP"/>
    </source>
</evidence>
<comment type="caution">
    <text evidence="3">The sequence shown here is derived from an EMBL/GenBank/DDBJ whole genome shotgun (WGS) entry which is preliminary data.</text>
</comment>
<dbReference type="EC" id="3.1.1.4" evidence="3"/>
<name>A0ABT6ZTS8_9ACTN</name>
<reference evidence="3 4" key="1">
    <citation type="submission" date="2023-05" db="EMBL/GenBank/DDBJ databases">
        <title>Streptantibioticus silvisoli sp. nov., acidotolerant actinomycetes 1 from pine litter.</title>
        <authorList>
            <person name="Swiecimska M."/>
            <person name="Golinska P."/>
            <person name="Sangal V."/>
            <person name="Wachnowicz B."/>
            <person name="Goodfellow M."/>
        </authorList>
    </citation>
    <scope>NUCLEOTIDE SEQUENCE [LARGE SCALE GENOMIC DNA]</scope>
    <source>
        <strain evidence="3 4">DSM 42109</strain>
    </source>
</reference>
<gene>
    <name evidence="3" type="ORF">NMN56_011010</name>
</gene>
<feature type="compositionally biased region" description="Low complexity" evidence="1">
    <location>
        <begin position="26"/>
        <end position="44"/>
    </location>
</feature>
<dbReference type="SUPFAM" id="SSF48619">
    <property type="entry name" value="Phospholipase A2, PLA2"/>
    <property type="match status" value="1"/>
</dbReference>
<accession>A0ABT6ZTS8</accession>
<dbReference type="Pfam" id="PF09056">
    <property type="entry name" value="Phospholip_A2_3"/>
    <property type="match status" value="1"/>
</dbReference>
<proteinExistence type="predicted"/>
<dbReference type="InterPro" id="IPR015141">
    <property type="entry name" value="PLipase_A2_prok/fun"/>
</dbReference>
<dbReference type="RefSeq" id="WP_274044176.1">
    <property type="nucleotide sequence ID" value="NZ_JANCPR020000009.1"/>
</dbReference>
<dbReference type="Gene3D" id="1.20.90.10">
    <property type="entry name" value="Phospholipase A2 domain"/>
    <property type="match status" value="1"/>
</dbReference>
<protein>
    <submittedName>
        <fullName evidence="3">Phospholipase A2</fullName>
        <ecNumber evidence="3">3.1.1.4</ecNumber>
    </submittedName>
</protein>
<evidence type="ECO:0000256" key="1">
    <source>
        <dbReference type="SAM" id="MobiDB-lite"/>
    </source>
</evidence>
<organism evidence="3 4">
    <name type="scientific">Streptomyces iconiensis</name>
    <dbReference type="NCBI Taxonomy" id="1384038"/>
    <lineage>
        <taxon>Bacteria</taxon>
        <taxon>Bacillati</taxon>
        <taxon>Actinomycetota</taxon>
        <taxon>Actinomycetes</taxon>
        <taxon>Kitasatosporales</taxon>
        <taxon>Streptomycetaceae</taxon>
        <taxon>Streptomyces</taxon>
    </lineage>
</organism>
<keyword evidence="2" id="KW-0732">Signal</keyword>
<dbReference type="EMBL" id="JANCPR020000009">
    <property type="protein sequence ID" value="MDJ1132469.1"/>
    <property type="molecule type" value="Genomic_DNA"/>
</dbReference>
<keyword evidence="3" id="KW-0378">Hydrolase</keyword>
<sequence length="178" mass="19256">MHPKLPSTAVALAFVTVGTLAGTGTAQAHAASPQHAASPPSGVAGAPGGSVRQQADRIMSLSYGEFAETPRIAPFNWTTDGCSVPSSITPYREVFELACNLHDFGYRNYGGKHELKLSPTRETKNWIDGRFREEMVRTCRDTYKTPLRQTSCVSAAETYYQAVNKSPQAERAFGLASV</sequence>
<dbReference type="Proteomes" id="UP001214441">
    <property type="component" value="Unassembled WGS sequence"/>
</dbReference>
<dbReference type="GO" id="GO:0004623">
    <property type="term" value="F:phospholipase A2 activity"/>
    <property type="evidence" value="ECO:0007669"/>
    <property type="project" value="UniProtKB-EC"/>
</dbReference>
<feature type="region of interest" description="Disordered" evidence="1">
    <location>
        <begin position="26"/>
        <end position="51"/>
    </location>
</feature>
<evidence type="ECO:0000313" key="4">
    <source>
        <dbReference type="Proteomes" id="UP001214441"/>
    </source>
</evidence>
<feature type="signal peptide" evidence="2">
    <location>
        <begin position="1"/>
        <end position="30"/>
    </location>
</feature>
<keyword evidence="4" id="KW-1185">Reference proteome</keyword>